<keyword evidence="2 10" id="KW-0597">Phosphoprotein</keyword>
<evidence type="ECO:0000313" key="11">
    <source>
        <dbReference type="EMBL" id="OTP19278.1"/>
    </source>
</evidence>
<dbReference type="EC" id="7.-.-.-" evidence="10"/>
<evidence type="ECO:0000256" key="4">
    <source>
        <dbReference type="ARBA" id="ARBA00022643"/>
    </source>
</evidence>
<feature type="transmembrane region" description="Helical" evidence="10">
    <location>
        <begin position="246"/>
        <end position="265"/>
    </location>
</feature>
<comment type="similarity">
    <text evidence="10">Belongs to the NqrB/RnfD family.</text>
</comment>
<feature type="transmembrane region" description="Helical" evidence="10">
    <location>
        <begin position="57"/>
        <end position="75"/>
    </location>
</feature>
<dbReference type="EMBL" id="NGMM01000001">
    <property type="protein sequence ID" value="OTP19278.1"/>
    <property type="molecule type" value="Genomic_DNA"/>
</dbReference>
<dbReference type="GO" id="GO:0022900">
    <property type="term" value="P:electron transport chain"/>
    <property type="evidence" value="ECO:0007669"/>
    <property type="project" value="UniProtKB-UniRule"/>
</dbReference>
<keyword evidence="4 10" id="KW-0288">FMN</keyword>
<dbReference type="OrthoDB" id="9776359at2"/>
<evidence type="ECO:0000256" key="2">
    <source>
        <dbReference type="ARBA" id="ARBA00022553"/>
    </source>
</evidence>
<keyword evidence="10" id="KW-1003">Cell membrane</keyword>
<organism evidence="11">
    <name type="scientific">Candidatus Enterococcus clewellii</name>
    <dbReference type="NCBI Taxonomy" id="1834193"/>
    <lineage>
        <taxon>Bacteria</taxon>
        <taxon>Bacillati</taxon>
        <taxon>Bacillota</taxon>
        <taxon>Bacilli</taxon>
        <taxon>Lactobacillales</taxon>
        <taxon>Enterococcaceae</taxon>
        <taxon>Enterococcus</taxon>
    </lineage>
</organism>
<keyword evidence="9 10" id="KW-0472">Membrane</keyword>
<evidence type="ECO:0000256" key="3">
    <source>
        <dbReference type="ARBA" id="ARBA00022630"/>
    </source>
</evidence>
<dbReference type="InterPro" id="IPR004338">
    <property type="entry name" value="NqrB/RnfD"/>
</dbReference>
<dbReference type="GO" id="GO:0005886">
    <property type="term" value="C:plasma membrane"/>
    <property type="evidence" value="ECO:0007669"/>
    <property type="project" value="UniProtKB-SubCell"/>
</dbReference>
<evidence type="ECO:0000256" key="9">
    <source>
        <dbReference type="ARBA" id="ARBA00023136"/>
    </source>
</evidence>
<keyword evidence="7 10" id="KW-0249">Electron transport</keyword>
<keyword evidence="1 10" id="KW-0813">Transport</keyword>
<dbReference type="HAMAP" id="MF_00462">
    <property type="entry name" value="RsxD_RnfD"/>
    <property type="match status" value="1"/>
</dbReference>
<feature type="transmembrane region" description="Helical" evidence="10">
    <location>
        <begin position="191"/>
        <end position="215"/>
    </location>
</feature>
<reference evidence="12" key="3">
    <citation type="submission" date="2024-03" db="EMBL/GenBank/DDBJ databases">
        <title>The Genome Sequence of Enterococcus sp. DIV0242b.</title>
        <authorList>
            <consortium name="The Broad Institute Genomics Platform"/>
            <consortium name="The Broad Institute Microbial Omics Core"/>
            <consortium name="The Broad Institute Genomic Center for Infectious Diseases"/>
            <person name="Earl A."/>
            <person name="Manson A."/>
            <person name="Gilmore M."/>
            <person name="Schwartman J."/>
            <person name="Shea T."/>
            <person name="Abouelleil A."/>
            <person name="Cao P."/>
            <person name="Chapman S."/>
            <person name="Cusick C."/>
            <person name="Young S."/>
            <person name="Neafsey D."/>
            <person name="Nusbaum C."/>
            <person name="Birren B."/>
        </authorList>
    </citation>
    <scope>NUCLEOTIDE SEQUENCE</scope>
    <source>
        <strain evidence="12">9E7_DIV0242</strain>
    </source>
</reference>
<name>A0A242KER8_9ENTE</name>
<accession>A0A242KER8</accession>
<reference evidence="12" key="2">
    <citation type="submission" date="2017-05" db="EMBL/GenBank/DDBJ databases">
        <authorList>
            <consortium name="The Broad Institute Genomics Platform"/>
            <consortium name="The Broad Institute Genomic Center for Infectious Diseases"/>
            <person name="Earl A."/>
            <person name="Manson A."/>
            <person name="Schwartman J."/>
            <person name="Gilmore M."/>
            <person name="Abouelleil A."/>
            <person name="Cao P."/>
            <person name="Chapman S."/>
            <person name="Cusick C."/>
            <person name="Shea T."/>
            <person name="Young S."/>
            <person name="Neafsey D."/>
            <person name="Nusbaum C."/>
            <person name="Birren B."/>
        </authorList>
    </citation>
    <scope>NUCLEOTIDE SEQUENCE</scope>
    <source>
        <strain evidence="12">9E7_DIV0242</strain>
    </source>
</reference>
<dbReference type="EMBL" id="CP147247">
    <property type="protein sequence ID" value="WYJ89358.1"/>
    <property type="molecule type" value="Genomic_DNA"/>
</dbReference>
<dbReference type="Proteomes" id="UP000195141">
    <property type="component" value="Chromosome"/>
</dbReference>
<feature type="transmembrane region" description="Helical" evidence="10">
    <location>
        <begin position="300"/>
        <end position="320"/>
    </location>
</feature>
<dbReference type="InterPro" id="IPR011303">
    <property type="entry name" value="RnfD_bac"/>
</dbReference>
<keyword evidence="13" id="KW-1185">Reference proteome</keyword>
<dbReference type="Pfam" id="PF03116">
    <property type="entry name" value="NQR2_RnfD_RnfE"/>
    <property type="match status" value="1"/>
</dbReference>
<keyword evidence="5 10" id="KW-0812">Transmembrane</keyword>
<dbReference type="RefSeq" id="WP_086348167.1">
    <property type="nucleotide sequence ID" value="NZ_CP147247.1"/>
</dbReference>
<feature type="transmembrane region" description="Helical" evidence="10">
    <location>
        <begin position="33"/>
        <end position="51"/>
    </location>
</feature>
<reference evidence="11" key="1">
    <citation type="submission" date="2017-05" db="EMBL/GenBank/DDBJ databases">
        <title>The Genome Sequence of Enterococcus sp. 9E7_DIV0242.</title>
        <authorList>
            <consortium name="The Broad Institute Genomics Platform"/>
            <consortium name="The Broad Institute Genomic Center for Infectious Diseases"/>
            <person name="Earl A."/>
            <person name="Manson A."/>
            <person name="Schwartman J."/>
            <person name="Gilmore M."/>
            <person name="Abouelleil A."/>
            <person name="Cao P."/>
            <person name="Chapman S."/>
            <person name="Cusick C."/>
            <person name="Shea T."/>
            <person name="Young S."/>
            <person name="Neafsey D."/>
            <person name="Nusbaum C."/>
            <person name="Birren B."/>
        </authorList>
    </citation>
    <scope>NUCLEOTIDE SEQUENCE [LARGE SCALE GENOMIC DNA]</scope>
    <source>
        <strain evidence="11">9E7_DIV0242</strain>
    </source>
</reference>
<evidence type="ECO:0000256" key="8">
    <source>
        <dbReference type="ARBA" id="ARBA00022989"/>
    </source>
</evidence>
<keyword evidence="6 10" id="KW-1278">Translocase</keyword>
<feature type="transmembrane region" description="Helical" evidence="10">
    <location>
        <begin position="87"/>
        <end position="107"/>
    </location>
</feature>
<evidence type="ECO:0000256" key="10">
    <source>
        <dbReference type="HAMAP-Rule" id="MF_00462"/>
    </source>
</evidence>
<evidence type="ECO:0000256" key="5">
    <source>
        <dbReference type="ARBA" id="ARBA00022692"/>
    </source>
</evidence>
<sequence length="333" mass="36319">MKPNQSLESIRSKRYPMMEASPHLLFQEKTEHLMNLVLLALLPSIVASILFYGLPSLLLYIITLITCILSEFIWFKLRNQSIPKDRSVLVTAVLLAMSLPPSVPLWYPIVGGSIAILLSKELFGGIGRNLLNPALAGRAVLRLLFVQEMSANVLPQPLFSTSGLDVVSSATPLMTAESGQSLSKTQMLDSLIGLIPGKNAETAALLLLLGGLFLLYKKVITWQIPFSMLGTIAILAFIAGDGNLTIAFAHLFGGATMLGVFFMATDYSTSPTTSKGQILYGVCCGALLMAWRLFTSMPEGMTFILLIMNCFVPLIDYLIIPKAYGQPIKQKQN</sequence>
<proteinExistence type="inferred from homology"/>
<comment type="function">
    <text evidence="10">Part of a membrane-bound complex that couples electron transfer with translocation of ions across the membrane.</text>
</comment>
<dbReference type="AlphaFoldDB" id="A0A242KER8"/>
<protein>
    <recommendedName>
        <fullName evidence="10">Ion-translocating oxidoreductase complex subunit D</fullName>
        <ecNumber evidence="10">7.-.-.-</ecNumber>
    </recommendedName>
    <alternativeName>
        <fullName evidence="10">Rnf electron transport complex subunit D</fullName>
    </alternativeName>
</protein>
<comment type="subunit">
    <text evidence="10">The complex is composed of six subunits: RnfA, RnfB, RnfC, RnfD, RnfE and RnfG.</text>
</comment>
<dbReference type="GO" id="GO:0055085">
    <property type="term" value="P:transmembrane transport"/>
    <property type="evidence" value="ECO:0007669"/>
    <property type="project" value="InterPro"/>
</dbReference>
<evidence type="ECO:0000313" key="13">
    <source>
        <dbReference type="Proteomes" id="UP000195141"/>
    </source>
</evidence>
<comment type="cofactor">
    <cofactor evidence="10">
        <name>FMN</name>
        <dbReference type="ChEBI" id="CHEBI:58210"/>
    </cofactor>
</comment>
<feature type="transmembrane region" description="Helical" evidence="10">
    <location>
        <begin position="277"/>
        <end position="294"/>
    </location>
</feature>
<feature type="transmembrane region" description="Helical" evidence="10">
    <location>
        <begin position="222"/>
        <end position="240"/>
    </location>
</feature>
<evidence type="ECO:0000256" key="7">
    <source>
        <dbReference type="ARBA" id="ARBA00022982"/>
    </source>
</evidence>
<keyword evidence="8 10" id="KW-1133">Transmembrane helix</keyword>
<evidence type="ECO:0000256" key="1">
    <source>
        <dbReference type="ARBA" id="ARBA00022448"/>
    </source>
</evidence>
<dbReference type="PANTHER" id="PTHR30578:SF0">
    <property type="entry name" value="ION-TRANSLOCATING OXIDOREDUCTASE COMPLEX SUBUNIT D"/>
    <property type="match status" value="1"/>
</dbReference>
<feature type="modified residue" description="FMN phosphoryl threonine" evidence="10">
    <location>
        <position position="171"/>
    </location>
</feature>
<dbReference type="PANTHER" id="PTHR30578">
    <property type="entry name" value="ELECTRON TRANSPORT COMPLEX PROTEIN RNFD"/>
    <property type="match status" value="1"/>
</dbReference>
<keyword evidence="3 10" id="KW-0285">Flavoprotein</keyword>
<evidence type="ECO:0000256" key="6">
    <source>
        <dbReference type="ARBA" id="ARBA00022967"/>
    </source>
</evidence>
<dbReference type="NCBIfam" id="TIGR01946">
    <property type="entry name" value="rnfD"/>
    <property type="match status" value="1"/>
</dbReference>
<gene>
    <name evidence="10" type="primary">rnfD</name>
    <name evidence="12" type="ORF">A5888_001078</name>
    <name evidence="11" type="ORF">A5888_001093</name>
</gene>
<comment type="subcellular location">
    <subcellularLocation>
        <location evidence="10">Cell membrane</location>
        <topology evidence="10">Multi-pass membrane protein</topology>
    </subcellularLocation>
</comment>
<evidence type="ECO:0000313" key="12">
    <source>
        <dbReference type="EMBL" id="WYJ89358.1"/>
    </source>
</evidence>